<proteinExistence type="predicted"/>
<protein>
    <submittedName>
        <fullName evidence="1">Uncharacterized protein</fullName>
    </submittedName>
</protein>
<reference evidence="2" key="1">
    <citation type="journal article" date="2019" name="Int. J. Syst. Evol. Microbiol.">
        <title>The Global Catalogue of Microorganisms (GCM) 10K type strain sequencing project: providing services to taxonomists for standard genome sequencing and annotation.</title>
        <authorList>
            <consortium name="The Broad Institute Genomics Platform"/>
            <consortium name="The Broad Institute Genome Sequencing Center for Infectious Disease"/>
            <person name="Wu L."/>
            <person name="Ma J."/>
        </authorList>
    </citation>
    <scope>NUCLEOTIDE SEQUENCE [LARGE SCALE GENOMIC DNA]</scope>
    <source>
        <strain evidence="2">JCM 17917</strain>
    </source>
</reference>
<dbReference type="InterPro" id="IPR056510">
    <property type="entry name" value="WapI"/>
</dbReference>
<organism evidence="1 2">
    <name type="scientific">Nibribacter koreensis</name>
    <dbReference type="NCBI Taxonomy" id="1084519"/>
    <lineage>
        <taxon>Bacteria</taxon>
        <taxon>Pseudomonadati</taxon>
        <taxon>Bacteroidota</taxon>
        <taxon>Cytophagia</taxon>
        <taxon>Cytophagales</taxon>
        <taxon>Hymenobacteraceae</taxon>
        <taxon>Nibribacter</taxon>
    </lineage>
</organism>
<comment type="caution">
    <text evidence="1">The sequence shown here is derived from an EMBL/GenBank/DDBJ whole genome shotgun (WGS) entry which is preliminary data.</text>
</comment>
<gene>
    <name evidence="1" type="ORF">GCM10023183_28500</name>
</gene>
<name>A0ABP8FT60_9BACT</name>
<dbReference type="EMBL" id="BAABGX010000002">
    <property type="protein sequence ID" value="GAA4310508.1"/>
    <property type="molecule type" value="Genomic_DNA"/>
</dbReference>
<accession>A0ABP8FT60</accession>
<dbReference type="Pfam" id="PF24716">
    <property type="entry name" value="WapI"/>
    <property type="match status" value="1"/>
</dbReference>
<sequence>MKVQNELKNRTIEVIVAESIKEDYPSYRLEVGLDTENIKGSFRKHIWISLGDLENFISSLNELDKTRKGQAEIQGMSPGEFTLYFRAIDNLGHLAVGINLLEEDRIANDYSYNIKVEFQVDPTILPSVISDLMKIIE</sequence>
<keyword evidence="2" id="KW-1185">Reference proteome</keyword>
<dbReference type="Proteomes" id="UP001501844">
    <property type="component" value="Unassembled WGS sequence"/>
</dbReference>
<dbReference type="RefSeq" id="WP_345167455.1">
    <property type="nucleotide sequence ID" value="NZ_BAABGX010000002.1"/>
</dbReference>
<evidence type="ECO:0000313" key="2">
    <source>
        <dbReference type="Proteomes" id="UP001501844"/>
    </source>
</evidence>
<evidence type="ECO:0000313" key="1">
    <source>
        <dbReference type="EMBL" id="GAA4310508.1"/>
    </source>
</evidence>